<keyword evidence="1" id="KW-0812">Transmembrane</keyword>
<organism evidence="2 3">
    <name type="scientific">Actinomadura rudentiformis</name>
    <dbReference type="NCBI Taxonomy" id="359158"/>
    <lineage>
        <taxon>Bacteria</taxon>
        <taxon>Bacillati</taxon>
        <taxon>Actinomycetota</taxon>
        <taxon>Actinomycetes</taxon>
        <taxon>Streptosporangiales</taxon>
        <taxon>Thermomonosporaceae</taxon>
        <taxon>Actinomadura</taxon>
    </lineage>
</organism>
<evidence type="ECO:0000313" key="2">
    <source>
        <dbReference type="EMBL" id="KAB2350110.1"/>
    </source>
</evidence>
<dbReference type="OrthoDB" id="5150238at2"/>
<accession>A0A6H9Z5J0</accession>
<feature type="transmembrane region" description="Helical" evidence="1">
    <location>
        <begin position="68"/>
        <end position="88"/>
    </location>
</feature>
<keyword evidence="1" id="KW-1133">Transmembrane helix</keyword>
<evidence type="ECO:0000313" key="3">
    <source>
        <dbReference type="Proteomes" id="UP000468735"/>
    </source>
</evidence>
<comment type="caution">
    <text evidence="2">The sequence shown here is derived from an EMBL/GenBank/DDBJ whole genome shotgun (WGS) entry which is preliminary data.</text>
</comment>
<dbReference type="EMBL" id="WBMT01000004">
    <property type="protein sequence ID" value="KAB2350110.1"/>
    <property type="molecule type" value="Genomic_DNA"/>
</dbReference>
<evidence type="ECO:0000256" key="1">
    <source>
        <dbReference type="SAM" id="Phobius"/>
    </source>
</evidence>
<feature type="transmembrane region" description="Helical" evidence="1">
    <location>
        <begin position="175"/>
        <end position="200"/>
    </location>
</feature>
<feature type="transmembrane region" description="Helical" evidence="1">
    <location>
        <begin position="118"/>
        <end position="139"/>
    </location>
</feature>
<dbReference type="Proteomes" id="UP000468735">
    <property type="component" value="Unassembled WGS sequence"/>
</dbReference>
<sequence length="348" mass="36941">MSTIEDRYRRLLAWYPTDHRSAHEQEMLDVLLSAARPGQTRPSVADAADLLYGAVRIRLRRAVHGDTGSAWPGALAIAGFLATLMLVADGVRFAVNAPQMSLVVAERLEDGEPPLRTLVVYLGTGPYWLAWAVIAFLAWRGSRRPAALAACAVTTAQVVLALYGTGFADGPWSSLAASLAGVPLPVAMLATASLIASPGLRHGARLLGRGRIAVAAAMATVLIALTSSPLFTLIYQGDLGPTRTDDVVGLISFTDTWGGLKLAAALATVVSITAVLSRTHQGRRACALLALGGAPLILHFYEWPSGDYPFLPGLLAQGLIGFALAMLCVRLVELSSRNRERRSERTPA</sequence>
<dbReference type="AlphaFoldDB" id="A0A6H9Z5J0"/>
<proteinExistence type="predicted"/>
<reference evidence="2 3" key="1">
    <citation type="submission" date="2019-09" db="EMBL/GenBank/DDBJ databases">
        <title>Actinomadura physcomitrii sp. nov., a novel actinomycete isolated from moss [Physcomitrium sphaericum (Ludw) Fuernr].</title>
        <authorList>
            <person name="Zhuang X."/>
            <person name="Liu C."/>
        </authorList>
    </citation>
    <scope>NUCLEOTIDE SEQUENCE [LARGE SCALE GENOMIC DNA]</scope>
    <source>
        <strain evidence="2 3">HMC1</strain>
    </source>
</reference>
<protein>
    <submittedName>
        <fullName evidence="2">Uncharacterized protein</fullName>
    </submittedName>
</protein>
<feature type="transmembrane region" description="Helical" evidence="1">
    <location>
        <begin position="146"/>
        <end position="163"/>
    </location>
</feature>
<name>A0A6H9Z5J0_9ACTN</name>
<keyword evidence="3" id="KW-1185">Reference proteome</keyword>
<keyword evidence="1" id="KW-0472">Membrane</keyword>
<feature type="transmembrane region" description="Helical" evidence="1">
    <location>
        <begin position="285"/>
        <end position="301"/>
    </location>
</feature>
<feature type="transmembrane region" description="Helical" evidence="1">
    <location>
        <begin position="212"/>
        <end position="236"/>
    </location>
</feature>
<feature type="transmembrane region" description="Helical" evidence="1">
    <location>
        <begin position="313"/>
        <end position="332"/>
    </location>
</feature>
<feature type="transmembrane region" description="Helical" evidence="1">
    <location>
        <begin position="256"/>
        <end position="276"/>
    </location>
</feature>
<gene>
    <name evidence="2" type="ORF">F8566_09875</name>
</gene>
<dbReference type="RefSeq" id="WP_151559728.1">
    <property type="nucleotide sequence ID" value="NZ_WBMT01000004.1"/>
</dbReference>